<comment type="caution">
    <text evidence="4">The sequence shown here is derived from an EMBL/GenBank/DDBJ whole genome shotgun (WGS) entry which is preliminary data.</text>
</comment>
<evidence type="ECO:0000256" key="1">
    <source>
        <dbReference type="SAM" id="MobiDB-lite"/>
    </source>
</evidence>
<dbReference type="Gene3D" id="3.90.1150.140">
    <property type="match status" value="1"/>
</dbReference>
<reference evidence="4 5" key="1">
    <citation type="submission" date="2020-07" db="EMBL/GenBank/DDBJ databases">
        <title>Sequencing the genomes of 1000 actinobacteria strains.</title>
        <authorList>
            <person name="Klenk H.-P."/>
        </authorList>
    </citation>
    <scope>NUCLEOTIDE SEQUENCE [LARGE SCALE GENOMIC DNA]</scope>
    <source>
        <strain evidence="4 5">DSM 22083</strain>
    </source>
</reference>
<dbReference type="EMBL" id="JACCBU010000001">
    <property type="protein sequence ID" value="NYE75170.1"/>
    <property type="molecule type" value="Genomic_DNA"/>
</dbReference>
<evidence type="ECO:0000313" key="4">
    <source>
        <dbReference type="EMBL" id="NYE75170.1"/>
    </source>
</evidence>
<dbReference type="Pfam" id="PF20732">
    <property type="entry name" value="NamZ_C"/>
    <property type="match status" value="1"/>
</dbReference>
<keyword evidence="5" id="KW-1185">Reference proteome</keyword>
<dbReference type="Proteomes" id="UP000569914">
    <property type="component" value="Unassembled WGS sequence"/>
</dbReference>
<dbReference type="InterPro" id="IPR048502">
    <property type="entry name" value="NamZ_N"/>
</dbReference>
<name>A0A7Y9IE85_9ACTN</name>
<dbReference type="PANTHER" id="PTHR42915:SF1">
    <property type="entry name" value="PEPTIDOGLYCAN BETA-N-ACETYLMURAMIDASE NAMZ"/>
    <property type="match status" value="1"/>
</dbReference>
<gene>
    <name evidence="4" type="ORF">BKA15_006499</name>
</gene>
<protein>
    <submittedName>
        <fullName evidence="4">Uncharacterized protein YbbC (DUF1343 family)</fullName>
    </submittedName>
</protein>
<feature type="domain" description="Peptidoglycan beta-N-acetylmuramidase NamZ N-terminal" evidence="2">
    <location>
        <begin position="47"/>
        <end position="254"/>
    </location>
</feature>
<organism evidence="4 5">
    <name type="scientific">Microlunatus parietis</name>
    <dbReference type="NCBI Taxonomy" id="682979"/>
    <lineage>
        <taxon>Bacteria</taxon>
        <taxon>Bacillati</taxon>
        <taxon>Actinomycetota</taxon>
        <taxon>Actinomycetes</taxon>
        <taxon>Propionibacteriales</taxon>
        <taxon>Propionibacteriaceae</taxon>
        <taxon>Microlunatus</taxon>
    </lineage>
</organism>
<dbReference type="Pfam" id="PF07075">
    <property type="entry name" value="NamZ_N"/>
    <property type="match status" value="1"/>
</dbReference>
<dbReference type="Gene3D" id="3.40.50.12170">
    <property type="entry name" value="Uncharacterised protein PF07075, DUF1343"/>
    <property type="match status" value="1"/>
</dbReference>
<feature type="compositionally biased region" description="Polar residues" evidence="1">
    <location>
        <begin position="18"/>
        <end position="29"/>
    </location>
</feature>
<dbReference type="RefSeq" id="WP_179757719.1">
    <property type="nucleotide sequence ID" value="NZ_JACCBU010000001.1"/>
</dbReference>
<dbReference type="InterPro" id="IPR008302">
    <property type="entry name" value="NamZ"/>
</dbReference>
<dbReference type="GO" id="GO:0033922">
    <property type="term" value="F:peptidoglycan beta-N-acetylmuramidase activity"/>
    <property type="evidence" value="ECO:0007669"/>
    <property type="project" value="InterPro"/>
</dbReference>
<sequence length="418" mass="44961">MADISRKQPRPGPADPSGPSSLSGTSVTSGADRLILDPGLLGGDGPVGLITNFTGVRRDLRPIAGGLLEAGIELTSLFGPEHGLLGTAQAGFVEAGDHDPVTGLPLYDTYRTTPEQQDQLIEKSGVSTLLFDLQDIGVRYYTYIWTMFDLMQAAGRAGRRFVVLDRPNPLTGLVSAGPLLEPGQESFIGRVPIPLRHGLTVGELADQLNRTAVADRLGQPIDLDVITADGWSRELWYDETGWAWVPPSPNIPTLDTAICYAGTGLFEGTNLTEGRGTTRPFETLGAPFCDHRLADAVTERGLPGVLVRATSFVPTFHKFVDQTCHGVALHVIDREAFDPLRTSLVIMEVAGELYPEFGVREDGDTGIDIPGARGFALDKLWGSPALREAIAARSPLEPLLPPSTHPTAWIATPDLLRY</sequence>
<evidence type="ECO:0000313" key="5">
    <source>
        <dbReference type="Proteomes" id="UP000569914"/>
    </source>
</evidence>
<dbReference type="PANTHER" id="PTHR42915">
    <property type="entry name" value="HYPOTHETICAL 460 KDA PROTEIN IN FEUA-SIGW INTERGENIC REGION [PRECURSOR]"/>
    <property type="match status" value="1"/>
</dbReference>
<dbReference type="InterPro" id="IPR048503">
    <property type="entry name" value="NamZ_C"/>
</dbReference>
<dbReference type="AlphaFoldDB" id="A0A7Y9IE85"/>
<evidence type="ECO:0000259" key="3">
    <source>
        <dbReference type="Pfam" id="PF20732"/>
    </source>
</evidence>
<dbReference type="PIRSF" id="PIRSF016719">
    <property type="entry name" value="UCP016719"/>
    <property type="match status" value="1"/>
</dbReference>
<evidence type="ECO:0000259" key="2">
    <source>
        <dbReference type="Pfam" id="PF07075"/>
    </source>
</evidence>
<proteinExistence type="predicted"/>
<feature type="region of interest" description="Disordered" evidence="1">
    <location>
        <begin position="1"/>
        <end position="29"/>
    </location>
</feature>
<feature type="domain" description="Peptidoglycan beta-N-acetylmuramidase NamZ C-terminal" evidence="3">
    <location>
        <begin position="258"/>
        <end position="396"/>
    </location>
</feature>
<accession>A0A7Y9IE85</accession>